<dbReference type="EMBL" id="BQXY01000003">
    <property type="protein sequence ID" value="GKU25553.1"/>
    <property type="molecule type" value="Genomic_DNA"/>
</dbReference>
<proteinExistence type="predicted"/>
<organism evidence="1 2">
    <name type="scientific">Clostridium folliculivorans</name>
    <dbReference type="NCBI Taxonomy" id="2886038"/>
    <lineage>
        <taxon>Bacteria</taxon>
        <taxon>Bacillati</taxon>
        <taxon>Bacillota</taxon>
        <taxon>Clostridia</taxon>
        <taxon>Eubacteriales</taxon>
        <taxon>Clostridiaceae</taxon>
        <taxon>Clostridium</taxon>
    </lineage>
</organism>
<sequence>MILKRCIMIFPEFENSKIIDNIRDKYDPLANHVRPHITLVFPFESDIKTDDLRTHISSVLSEIRPFEIILNKITPTNSFEVESVSSRKYNYLLLFIKFIFA</sequence>
<accession>A0A9W5Y2W2</accession>
<reference evidence="1" key="1">
    <citation type="journal article" date="2023" name="Int. J. Syst. Evol. Microbiol.">
        <title>&lt;i&gt;Clostridium folliculivorans&lt;/i&gt; sp. nov., isolated from soil samples of an organic paddy in Japan.</title>
        <authorList>
            <person name="Tazawa J."/>
            <person name="Kobayashi H."/>
            <person name="Tanizawa Y."/>
            <person name="Uchino A."/>
            <person name="Tanaka F."/>
            <person name="Urashima Y."/>
            <person name="Miura S."/>
            <person name="Sakamoto M."/>
            <person name="Ohkuma M."/>
            <person name="Tohno M."/>
        </authorList>
    </citation>
    <scope>NUCLEOTIDE SEQUENCE</scope>
    <source>
        <strain evidence="1">D1-1</strain>
    </source>
</reference>
<dbReference type="PANTHER" id="PTHR40037:SF1">
    <property type="entry name" value="PHOSPHOESTERASE SAOUHSC_00951-RELATED"/>
    <property type="match status" value="1"/>
</dbReference>
<evidence type="ECO:0000313" key="2">
    <source>
        <dbReference type="Proteomes" id="UP001057868"/>
    </source>
</evidence>
<dbReference type="AlphaFoldDB" id="A0A9W5Y2W2"/>
<dbReference type="InterPro" id="IPR050580">
    <property type="entry name" value="2H_phosphoesterase_YjcG-like"/>
</dbReference>
<dbReference type="Pfam" id="PF13563">
    <property type="entry name" value="2_5_RNA_ligase2"/>
    <property type="match status" value="1"/>
</dbReference>
<dbReference type="Proteomes" id="UP001057868">
    <property type="component" value="Unassembled WGS sequence"/>
</dbReference>
<evidence type="ECO:0008006" key="3">
    <source>
        <dbReference type="Google" id="ProtNLM"/>
    </source>
</evidence>
<comment type="caution">
    <text evidence="1">The sequence shown here is derived from an EMBL/GenBank/DDBJ whole genome shotgun (WGS) entry which is preliminary data.</text>
</comment>
<name>A0A9W5Y2W2_9CLOT</name>
<protein>
    <recommendedName>
        <fullName evidence="3">2'-5' RNA ligase family protein</fullName>
    </recommendedName>
</protein>
<dbReference type="Gene3D" id="3.90.1140.10">
    <property type="entry name" value="Cyclic phosphodiesterase"/>
    <property type="match status" value="1"/>
</dbReference>
<keyword evidence="2" id="KW-1185">Reference proteome</keyword>
<gene>
    <name evidence="1" type="ORF">CFOLD11_23790</name>
</gene>
<evidence type="ECO:0000313" key="1">
    <source>
        <dbReference type="EMBL" id="GKU25553.1"/>
    </source>
</evidence>
<dbReference type="InterPro" id="IPR009097">
    <property type="entry name" value="Cyclic_Pdiesterase"/>
</dbReference>
<dbReference type="PANTHER" id="PTHR40037">
    <property type="entry name" value="PHOSPHOESTERASE YJCG-RELATED"/>
    <property type="match status" value="1"/>
</dbReference>
<dbReference type="SUPFAM" id="SSF55144">
    <property type="entry name" value="LigT-like"/>
    <property type="match status" value="1"/>
</dbReference>